<dbReference type="RefSeq" id="WP_295013478.1">
    <property type="nucleotide sequence ID" value="NZ_DLUI01000019.1"/>
</dbReference>
<reference evidence="9 10" key="1">
    <citation type="journal article" date="2017" name="Front. Microbiol.">
        <title>Comparative Genomic Analysis of the Class Epsilonproteobacteria and Proposed Reclassification to Epsilonbacteraeota (phyl. nov.).</title>
        <authorList>
            <person name="Waite D.W."/>
            <person name="Vanwonterghem I."/>
            <person name="Rinke C."/>
            <person name="Parks D.H."/>
            <person name="Zhang Y."/>
            <person name="Takai K."/>
            <person name="Sievert S.M."/>
            <person name="Simon J."/>
            <person name="Campbell B.J."/>
            <person name="Hanson T.E."/>
            <person name="Woyke T."/>
            <person name="Klotz M.G."/>
            <person name="Hugenholtz P."/>
        </authorList>
    </citation>
    <scope>NUCLEOTIDE SEQUENCE [LARGE SCALE GENOMIC DNA]</scope>
    <source>
        <strain evidence="9">UBA12443</strain>
    </source>
</reference>
<dbReference type="NCBIfam" id="NF000612">
    <property type="entry name" value="PRK00019.1"/>
    <property type="match status" value="1"/>
</dbReference>
<evidence type="ECO:0000256" key="6">
    <source>
        <dbReference type="ARBA" id="ARBA00023274"/>
    </source>
</evidence>
<dbReference type="EMBL" id="DLUI01000019">
    <property type="protein sequence ID" value="DAB39347.1"/>
    <property type="molecule type" value="Genomic_DNA"/>
</dbReference>
<dbReference type="GO" id="GO:1990904">
    <property type="term" value="C:ribonucleoprotein complex"/>
    <property type="evidence" value="ECO:0007669"/>
    <property type="project" value="UniProtKB-KW"/>
</dbReference>
<dbReference type="Pfam" id="PF01197">
    <property type="entry name" value="Ribosomal_L31"/>
    <property type="match status" value="1"/>
</dbReference>
<comment type="subunit">
    <text evidence="2 8">Part of the 50S ribosomal subunit.</text>
</comment>
<dbReference type="SUPFAM" id="SSF143800">
    <property type="entry name" value="L28p-like"/>
    <property type="match status" value="1"/>
</dbReference>
<dbReference type="GO" id="GO:0005840">
    <property type="term" value="C:ribosome"/>
    <property type="evidence" value="ECO:0007669"/>
    <property type="project" value="UniProtKB-KW"/>
</dbReference>
<dbReference type="GO" id="GO:0046872">
    <property type="term" value="F:metal ion binding"/>
    <property type="evidence" value="ECO:0007669"/>
    <property type="project" value="UniProtKB-KW"/>
</dbReference>
<evidence type="ECO:0000256" key="8">
    <source>
        <dbReference type="HAMAP-Rule" id="MF_00501"/>
    </source>
</evidence>
<feature type="binding site" evidence="8">
    <location>
        <position position="18"/>
    </location>
    <ligand>
        <name>Zn(2+)</name>
        <dbReference type="ChEBI" id="CHEBI:29105"/>
    </ligand>
</feature>
<dbReference type="Gene3D" id="4.10.830.30">
    <property type="entry name" value="Ribosomal protein L31"/>
    <property type="match status" value="1"/>
</dbReference>
<gene>
    <name evidence="8" type="primary">rpmE</name>
    <name evidence="9" type="ORF">CFH83_01235</name>
</gene>
<evidence type="ECO:0000313" key="10">
    <source>
        <dbReference type="Proteomes" id="UP000228859"/>
    </source>
</evidence>
<evidence type="ECO:0000256" key="3">
    <source>
        <dbReference type="ARBA" id="ARBA00022730"/>
    </source>
</evidence>
<feature type="binding site" evidence="8">
    <location>
        <position position="16"/>
    </location>
    <ligand>
        <name>Zn(2+)</name>
        <dbReference type="ChEBI" id="CHEBI:29105"/>
    </ligand>
</feature>
<keyword evidence="6 8" id="KW-0687">Ribonucleoprotein</keyword>
<dbReference type="InterPro" id="IPR002150">
    <property type="entry name" value="Ribosomal_bL31"/>
</dbReference>
<comment type="function">
    <text evidence="8">Binds the 23S rRNA.</text>
</comment>
<protein>
    <recommendedName>
        <fullName evidence="7 8">Large ribosomal subunit protein bL31</fullName>
    </recommendedName>
</protein>
<dbReference type="Proteomes" id="UP000228859">
    <property type="component" value="Unassembled WGS sequence"/>
</dbReference>
<dbReference type="GO" id="GO:0019843">
    <property type="term" value="F:rRNA binding"/>
    <property type="evidence" value="ECO:0007669"/>
    <property type="project" value="UniProtKB-KW"/>
</dbReference>
<sequence>MKKDLHPNVVECTASCACGNSFTTTSIKDTIRVDICSACHPFYTGSERQVDTAGRIDKFKKRYALNS</sequence>
<keyword evidence="8" id="KW-0479">Metal-binding</keyword>
<keyword evidence="4 8" id="KW-0694">RNA-binding</keyword>
<comment type="similarity">
    <text evidence="1 8">Belongs to the bacterial ribosomal protein bL31 family. Type A subfamily.</text>
</comment>
<dbReference type="InterPro" id="IPR042105">
    <property type="entry name" value="Ribosomal_bL31_sf"/>
</dbReference>
<accession>A0A2D3WKS2</accession>
<feature type="binding site" evidence="8">
    <location>
        <position position="36"/>
    </location>
    <ligand>
        <name>Zn(2+)</name>
        <dbReference type="ChEBI" id="CHEBI:29105"/>
    </ligand>
</feature>
<evidence type="ECO:0000256" key="1">
    <source>
        <dbReference type="ARBA" id="ARBA00009296"/>
    </source>
</evidence>
<dbReference type="GO" id="GO:0006412">
    <property type="term" value="P:translation"/>
    <property type="evidence" value="ECO:0007669"/>
    <property type="project" value="UniProtKB-UniRule"/>
</dbReference>
<dbReference type="PANTHER" id="PTHR33280">
    <property type="entry name" value="50S RIBOSOMAL PROTEIN L31, CHLOROPLASTIC"/>
    <property type="match status" value="1"/>
</dbReference>
<dbReference type="InterPro" id="IPR027491">
    <property type="entry name" value="Ribosomal_bL31_A"/>
</dbReference>
<feature type="binding site" evidence="8">
    <location>
        <position position="39"/>
    </location>
    <ligand>
        <name>Zn(2+)</name>
        <dbReference type="ChEBI" id="CHEBI:29105"/>
    </ligand>
</feature>
<comment type="cofactor">
    <cofactor evidence="8">
        <name>Zn(2+)</name>
        <dbReference type="ChEBI" id="CHEBI:29105"/>
    </cofactor>
    <text evidence="8">Binds 1 zinc ion per subunit.</text>
</comment>
<evidence type="ECO:0000256" key="2">
    <source>
        <dbReference type="ARBA" id="ARBA00011838"/>
    </source>
</evidence>
<evidence type="ECO:0000313" key="9">
    <source>
        <dbReference type="EMBL" id="DAB39347.1"/>
    </source>
</evidence>
<keyword evidence="3 8" id="KW-0699">rRNA-binding</keyword>
<dbReference type="GO" id="GO:0003735">
    <property type="term" value="F:structural constituent of ribosome"/>
    <property type="evidence" value="ECO:0007669"/>
    <property type="project" value="InterPro"/>
</dbReference>
<dbReference type="PROSITE" id="PS01143">
    <property type="entry name" value="RIBOSOMAL_L31"/>
    <property type="match status" value="1"/>
</dbReference>
<dbReference type="AlphaFoldDB" id="A0A2D3WKS2"/>
<evidence type="ECO:0000256" key="4">
    <source>
        <dbReference type="ARBA" id="ARBA00022884"/>
    </source>
</evidence>
<proteinExistence type="inferred from homology"/>
<keyword evidence="8" id="KW-0862">Zinc</keyword>
<dbReference type="NCBIfam" id="TIGR00105">
    <property type="entry name" value="L31"/>
    <property type="match status" value="1"/>
</dbReference>
<name>A0A2D3WKS2_9BACT</name>
<evidence type="ECO:0000256" key="5">
    <source>
        <dbReference type="ARBA" id="ARBA00022980"/>
    </source>
</evidence>
<evidence type="ECO:0000256" key="7">
    <source>
        <dbReference type="ARBA" id="ARBA00035687"/>
    </source>
</evidence>
<dbReference type="InterPro" id="IPR034704">
    <property type="entry name" value="Ribosomal_bL28/bL31-like_sf"/>
</dbReference>
<dbReference type="HAMAP" id="MF_00501">
    <property type="entry name" value="Ribosomal_bL31_1"/>
    <property type="match status" value="1"/>
</dbReference>
<dbReference type="PANTHER" id="PTHR33280:SF1">
    <property type="entry name" value="LARGE RIBOSOMAL SUBUNIT PROTEIN BL31C"/>
    <property type="match status" value="1"/>
</dbReference>
<dbReference type="PRINTS" id="PR01249">
    <property type="entry name" value="RIBOSOMALL31"/>
</dbReference>
<comment type="caution">
    <text evidence="9">The sequence shown here is derived from an EMBL/GenBank/DDBJ whole genome shotgun (WGS) entry which is preliminary data.</text>
</comment>
<organism evidence="9 10">
    <name type="scientific">Sulfuricurvum kujiense</name>
    <dbReference type="NCBI Taxonomy" id="148813"/>
    <lineage>
        <taxon>Bacteria</taxon>
        <taxon>Pseudomonadati</taxon>
        <taxon>Campylobacterota</taxon>
        <taxon>Epsilonproteobacteria</taxon>
        <taxon>Campylobacterales</taxon>
        <taxon>Sulfurimonadaceae</taxon>
        <taxon>Sulfuricurvum</taxon>
    </lineage>
</organism>
<keyword evidence="5 8" id="KW-0689">Ribosomal protein</keyword>